<keyword evidence="2" id="KW-1185">Reference proteome</keyword>
<proteinExistence type="predicted"/>
<comment type="caution">
    <text evidence="1">The sequence shown here is derived from an EMBL/GenBank/DDBJ whole genome shotgun (WGS) entry which is preliminary data.</text>
</comment>
<gene>
    <name evidence="1" type="ORF">CAMP_LOCUS6268</name>
</gene>
<name>A0A9P1IGF5_9PELO</name>
<accession>A0A9P1IGF5</accession>
<sequence length="66" mass="8000">MFAWHIEKKKIVILEGASPKTLKAVLGKDRIDVNHKLENGKNIRYALRERNYEWLEPYVMFEYYEN</sequence>
<evidence type="ECO:0000313" key="2">
    <source>
        <dbReference type="Proteomes" id="UP001152747"/>
    </source>
</evidence>
<evidence type="ECO:0000313" key="1">
    <source>
        <dbReference type="EMBL" id="CAI5443631.1"/>
    </source>
</evidence>
<protein>
    <submittedName>
        <fullName evidence="1">Uncharacterized protein</fullName>
    </submittedName>
</protein>
<organism evidence="1 2">
    <name type="scientific">Caenorhabditis angaria</name>
    <dbReference type="NCBI Taxonomy" id="860376"/>
    <lineage>
        <taxon>Eukaryota</taxon>
        <taxon>Metazoa</taxon>
        <taxon>Ecdysozoa</taxon>
        <taxon>Nematoda</taxon>
        <taxon>Chromadorea</taxon>
        <taxon>Rhabditida</taxon>
        <taxon>Rhabditina</taxon>
        <taxon>Rhabditomorpha</taxon>
        <taxon>Rhabditoidea</taxon>
        <taxon>Rhabditidae</taxon>
        <taxon>Peloderinae</taxon>
        <taxon>Caenorhabditis</taxon>
    </lineage>
</organism>
<dbReference type="EMBL" id="CANHGI010000002">
    <property type="protein sequence ID" value="CAI5443631.1"/>
    <property type="molecule type" value="Genomic_DNA"/>
</dbReference>
<dbReference type="Proteomes" id="UP001152747">
    <property type="component" value="Unassembled WGS sequence"/>
</dbReference>
<dbReference type="AlphaFoldDB" id="A0A9P1IGF5"/>
<reference evidence="1" key="1">
    <citation type="submission" date="2022-11" db="EMBL/GenBank/DDBJ databases">
        <authorList>
            <person name="Kikuchi T."/>
        </authorList>
    </citation>
    <scope>NUCLEOTIDE SEQUENCE</scope>
    <source>
        <strain evidence="1">PS1010</strain>
    </source>
</reference>